<keyword evidence="2" id="KW-0560">Oxidoreductase</keyword>
<dbReference type="Gene3D" id="3.30.70.100">
    <property type="match status" value="1"/>
</dbReference>
<dbReference type="InterPro" id="IPR050404">
    <property type="entry name" value="Heme-degrading_MO"/>
</dbReference>
<evidence type="ECO:0000313" key="2">
    <source>
        <dbReference type="EMBL" id="NHN32854.1"/>
    </source>
</evidence>
<dbReference type="EMBL" id="JAAOIW010000009">
    <property type="protein sequence ID" value="NHN32854.1"/>
    <property type="molecule type" value="Genomic_DNA"/>
</dbReference>
<dbReference type="Proteomes" id="UP001165962">
    <property type="component" value="Unassembled WGS sequence"/>
</dbReference>
<dbReference type="InterPro" id="IPR007138">
    <property type="entry name" value="ABM_dom"/>
</dbReference>
<accession>A0ABX0JC96</accession>
<gene>
    <name evidence="2" type="ORF">G9U52_23835</name>
</gene>
<name>A0ABX0JC96_9BACL</name>
<reference evidence="2" key="1">
    <citation type="submission" date="2020-03" db="EMBL/GenBank/DDBJ databases">
        <title>Draft sequencing of Paenibacilllus sp. S3N08.</title>
        <authorList>
            <person name="Kim D.-U."/>
        </authorList>
    </citation>
    <scope>NUCLEOTIDE SEQUENCE</scope>
    <source>
        <strain evidence="2">S3N08</strain>
    </source>
</reference>
<dbReference type="PANTHER" id="PTHR34474">
    <property type="entry name" value="SIGNAL TRANSDUCTION PROTEIN TRAP"/>
    <property type="match status" value="1"/>
</dbReference>
<protein>
    <submittedName>
        <fullName evidence="2">Antibiotic biosynthesis monooxygenase</fullName>
    </submittedName>
</protein>
<dbReference type="Pfam" id="PF03992">
    <property type="entry name" value="ABM"/>
    <property type="match status" value="1"/>
</dbReference>
<keyword evidence="3" id="KW-1185">Reference proteome</keyword>
<evidence type="ECO:0000313" key="3">
    <source>
        <dbReference type="Proteomes" id="UP001165962"/>
    </source>
</evidence>
<dbReference type="SUPFAM" id="SSF54909">
    <property type="entry name" value="Dimeric alpha+beta barrel"/>
    <property type="match status" value="1"/>
</dbReference>
<comment type="caution">
    <text evidence="2">The sequence shown here is derived from an EMBL/GenBank/DDBJ whole genome shotgun (WGS) entry which is preliminary data.</text>
</comment>
<dbReference type="PANTHER" id="PTHR34474:SF1">
    <property type="entry name" value="HEME-DEGRADING MONOOXYGENASE HMOA"/>
    <property type="match status" value="1"/>
</dbReference>
<feature type="domain" description="ABM" evidence="1">
    <location>
        <begin position="7"/>
        <end position="103"/>
    </location>
</feature>
<dbReference type="GO" id="GO:0004497">
    <property type="term" value="F:monooxygenase activity"/>
    <property type="evidence" value="ECO:0007669"/>
    <property type="project" value="UniProtKB-KW"/>
</dbReference>
<keyword evidence="2" id="KW-0503">Monooxygenase</keyword>
<organism evidence="2 3">
    <name type="scientific">Paenibacillus agricola</name>
    <dbReference type="NCBI Taxonomy" id="2716264"/>
    <lineage>
        <taxon>Bacteria</taxon>
        <taxon>Bacillati</taxon>
        <taxon>Bacillota</taxon>
        <taxon>Bacilli</taxon>
        <taxon>Bacillales</taxon>
        <taxon>Paenibacillaceae</taxon>
        <taxon>Paenibacillus</taxon>
    </lineage>
</organism>
<proteinExistence type="predicted"/>
<dbReference type="InterPro" id="IPR011008">
    <property type="entry name" value="Dimeric_a/b-barrel"/>
</dbReference>
<evidence type="ECO:0000259" key="1">
    <source>
        <dbReference type="PROSITE" id="PS51725"/>
    </source>
</evidence>
<dbReference type="PROSITE" id="PS51725">
    <property type="entry name" value="ABM"/>
    <property type="match status" value="1"/>
</dbReference>
<sequence length="110" mass="12863">MEMLLLFVQSRRMIVTEDHADELVERFSKAGILEEQEGFIDSTVMVKKANRGDEEVMVLVRWESEQNCKEWQKSEVHIAGHKAKLGKPKPDYLIHTEFSSYEIKSIKKRP</sequence>